<protein>
    <submittedName>
        <fullName evidence="7 8">WUSCHEL-related homeobox 8</fullName>
    </submittedName>
</protein>
<dbReference type="InterPro" id="IPR001356">
    <property type="entry name" value="HD"/>
</dbReference>
<dbReference type="Proteomes" id="UP000228380">
    <property type="component" value="Unplaced"/>
</dbReference>
<accession>A0A8B7CYF7</accession>
<comment type="subcellular location">
    <subcellularLocation>
        <location evidence="1 2 3">Nucleus</location>
    </subcellularLocation>
</comment>
<evidence type="ECO:0000256" key="4">
    <source>
        <dbReference type="SAM" id="MobiDB-lite"/>
    </source>
</evidence>
<sequence length="285" mass="32534">MDWDLMEWMMEWKRSHAVENATADNCLTSATPSNYDNVPNKVCSTGGKVGQGLVEEHQIVKSADGSQELKEEGEETTGKVGRGPVEEHQIVKVMTDEQEEALRRQISASRAIRESLLESYRRIASEYLSQHGTRIGNPSTDPLKSTEGCKRSNRKQRWSATPTQTLILDKIYHSGKVSPNKEEIKWITSELSQHGEITVSNVYNWFQNRKTREKRKRVDELVHKIKSEVEPGAESSNGKKIQLEKIDFDNKQYLSTDAHFFQTSQVNSEMHFINQESDIAHESIN</sequence>
<dbReference type="OrthoDB" id="6159439at2759"/>
<keyword evidence="2 3" id="KW-0371">Homeobox</keyword>
<dbReference type="SMART" id="SM00389">
    <property type="entry name" value="HOX"/>
    <property type="match status" value="1"/>
</dbReference>
<dbReference type="GO" id="GO:0005634">
    <property type="term" value="C:nucleus"/>
    <property type="evidence" value="ECO:0007669"/>
    <property type="project" value="UniProtKB-SubCell"/>
</dbReference>
<evidence type="ECO:0000313" key="6">
    <source>
        <dbReference type="Proteomes" id="UP000228380"/>
    </source>
</evidence>
<feature type="DNA-binding region" description="Homeobox" evidence="2">
    <location>
        <begin position="153"/>
        <end position="217"/>
    </location>
</feature>
<evidence type="ECO:0000313" key="8">
    <source>
        <dbReference type="RefSeq" id="XP_038978072.1"/>
    </source>
</evidence>
<dbReference type="PANTHER" id="PTHR46777:SF5">
    <property type="entry name" value="WUSCHEL-RELATED HOMEOBOX 13"/>
    <property type="match status" value="1"/>
</dbReference>
<dbReference type="GO" id="GO:0003700">
    <property type="term" value="F:DNA-binding transcription factor activity"/>
    <property type="evidence" value="ECO:0007669"/>
    <property type="project" value="InterPro"/>
</dbReference>
<feature type="domain" description="Homeobox" evidence="5">
    <location>
        <begin position="151"/>
        <end position="216"/>
    </location>
</feature>
<dbReference type="InterPro" id="IPR044559">
    <property type="entry name" value="WOX13-like"/>
</dbReference>
<dbReference type="Pfam" id="PF00046">
    <property type="entry name" value="Homeodomain"/>
    <property type="match status" value="1"/>
</dbReference>
<dbReference type="RefSeq" id="XP_008809129.1">
    <property type="nucleotide sequence ID" value="XM_008810907.1"/>
</dbReference>
<dbReference type="SUPFAM" id="SSF46689">
    <property type="entry name" value="Homeodomain-like"/>
    <property type="match status" value="1"/>
</dbReference>
<dbReference type="PROSITE" id="PS50071">
    <property type="entry name" value="HOMEOBOX_2"/>
    <property type="match status" value="1"/>
</dbReference>
<dbReference type="InterPro" id="IPR009057">
    <property type="entry name" value="Homeodomain-like_sf"/>
</dbReference>
<dbReference type="KEGG" id="pda:103720935"/>
<keyword evidence="2 3" id="KW-0238">DNA-binding</keyword>
<dbReference type="CDD" id="cd00086">
    <property type="entry name" value="homeodomain"/>
    <property type="match status" value="1"/>
</dbReference>
<name>A0A8B7CYF7_PHODC</name>
<dbReference type="GO" id="GO:0003677">
    <property type="term" value="F:DNA binding"/>
    <property type="evidence" value="ECO:0007669"/>
    <property type="project" value="UniProtKB-UniRule"/>
</dbReference>
<evidence type="ECO:0000259" key="5">
    <source>
        <dbReference type="PROSITE" id="PS50071"/>
    </source>
</evidence>
<feature type="compositionally biased region" description="Polar residues" evidence="4">
    <location>
        <begin position="132"/>
        <end position="143"/>
    </location>
</feature>
<dbReference type="GeneID" id="103720935"/>
<proteinExistence type="predicted"/>
<reference evidence="7 8" key="1">
    <citation type="submission" date="2025-04" db="UniProtKB">
        <authorList>
            <consortium name="RefSeq"/>
        </authorList>
    </citation>
    <scope>IDENTIFICATION</scope>
    <source>
        <tissue evidence="7 8">Young leaves</tissue>
    </source>
</reference>
<feature type="region of interest" description="Disordered" evidence="4">
    <location>
        <begin position="132"/>
        <end position="159"/>
    </location>
</feature>
<dbReference type="RefSeq" id="XP_038978072.1">
    <property type="nucleotide sequence ID" value="XM_039122144.1"/>
</dbReference>
<organism evidence="6 7">
    <name type="scientific">Phoenix dactylifera</name>
    <name type="common">Date palm</name>
    <dbReference type="NCBI Taxonomy" id="42345"/>
    <lineage>
        <taxon>Eukaryota</taxon>
        <taxon>Viridiplantae</taxon>
        <taxon>Streptophyta</taxon>
        <taxon>Embryophyta</taxon>
        <taxon>Tracheophyta</taxon>
        <taxon>Spermatophyta</taxon>
        <taxon>Magnoliopsida</taxon>
        <taxon>Liliopsida</taxon>
        <taxon>Arecaceae</taxon>
        <taxon>Coryphoideae</taxon>
        <taxon>Phoeniceae</taxon>
        <taxon>Phoenix</taxon>
    </lineage>
</organism>
<dbReference type="KEGG" id="pda:120108520"/>
<evidence type="ECO:0000313" key="7">
    <source>
        <dbReference type="RefSeq" id="XP_008809129.1"/>
    </source>
</evidence>
<keyword evidence="6" id="KW-1185">Reference proteome</keyword>
<evidence type="ECO:0000256" key="3">
    <source>
        <dbReference type="RuleBase" id="RU000682"/>
    </source>
</evidence>
<dbReference type="Gene3D" id="1.10.10.60">
    <property type="entry name" value="Homeodomain-like"/>
    <property type="match status" value="1"/>
</dbReference>
<dbReference type="AlphaFoldDB" id="A0A8B7CYF7"/>
<keyword evidence="2 3" id="KW-0539">Nucleus</keyword>
<gene>
    <name evidence="7" type="primary">LOC103720935</name>
    <name evidence="8" type="synonym">LOC120108520</name>
</gene>
<dbReference type="PANTHER" id="PTHR46777">
    <property type="entry name" value="WUSCHEL-RELATED HOMEOBOX 13"/>
    <property type="match status" value="1"/>
</dbReference>
<evidence type="ECO:0000256" key="2">
    <source>
        <dbReference type="PROSITE-ProRule" id="PRU00108"/>
    </source>
</evidence>
<evidence type="ECO:0000256" key="1">
    <source>
        <dbReference type="ARBA" id="ARBA00004123"/>
    </source>
</evidence>